<comment type="cofactor">
    <cofactor evidence="1 4 5">
        <name>pyridoxal 5'-phosphate</name>
        <dbReference type="ChEBI" id="CHEBI:597326"/>
    </cofactor>
</comment>
<dbReference type="PANTHER" id="PTHR30511:SF0">
    <property type="entry name" value="ALANINE RACEMASE, CATABOLIC-RELATED"/>
    <property type="match status" value="1"/>
</dbReference>
<dbReference type="Gene3D" id="3.20.20.10">
    <property type="entry name" value="Alanine racemase"/>
    <property type="match status" value="1"/>
</dbReference>
<dbReference type="CDD" id="cd00430">
    <property type="entry name" value="PLPDE_III_AR"/>
    <property type="match status" value="1"/>
</dbReference>
<comment type="similarity">
    <text evidence="4">Belongs to the alanine racemase family.</text>
</comment>
<gene>
    <name evidence="8" type="ORF">HMPREF9238_00745</name>
</gene>
<dbReference type="InterPro" id="IPR020622">
    <property type="entry name" value="Ala_racemase_pyridoxalP-BS"/>
</dbReference>
<dbReference type="InterPro" id="IPR029066">
    <property type="entry name" value="PLP-binding_barrel"/>
</dbReference>
<dbReference type="Pfam" id="PF01168">
    <property type="entry name" value="Ala_racemase_N"/>
    <property type="match status" value="1"/>
</dbReference>
<dbReference type="HAMAP" id="MF_01201">
    <property type="entry name" value="Ala_racemase"/>
    <property type="match status" value="1"/>
</dbReference>
<evidence type="ECO:0000256" key="4">
    <source>
        <dbReference type="HAMAP-Rule" id="MF_01201"/>
    </source>
</evidence>
<dbReference type="InterPro" id="IPR011079">
    <property type="entry name" value="Ala_racemase_C"/>
</dbReference>
<sequence length="394" mass="41969">MSEQLAHYPAVAEVDVAALVANAARMRHFAPEVRHLGIVKADAYGHGRHQVARALALAGYDILGIAQLAEALELSDFLKREGFSQVSVFSWILPVADEAAIRQAIEAGIELSVSNLDQLHLIERQGLPARIHLKVDTGMGRAGAISTEFPALALAASKAKHANVVGVWSHLARADEAGEEGKQATRLQIKIFNEAVQAAANVGLTGFARHLAATSGQIWHEDAHFDMVRDGIGLYGLSPDPHHSASLDLGLQPVMTLKADLVQVKRVPRGQTVSYGGTWVAPTDRWLGLVPLGYGDGIPRHAAGKGPVSVYTRAGRIDTRVVGRVCMDQFVIDLGPVAGSQPPALAGDTVVLFGNPKAENTPGCPLADDWAQACGTINYEIITRLGARVPRAYS</sequence>
<comment type="pathway">
    <text evidence="4">Amino-acid biosynthesis; D-alanine biosynthesis; D-alanine from L-alanine: step 1/1.</text>
</comment>
<evidence type="ECO:0000256" key="2">
    <source>
        <dbReference type="ARBA" id="ARBA00022898"/>
    </source>
</evidence>
<feature type="binding site" evidence="4 6">
    <location>
        <position position="327"/>
    </location>
    <ligand>
        <name>substrate</name>
    </ligand>
</feature>
<dbReference type="GO" id="GO:0005829">
    <property type="term" value="C:cytosol"/>
    <property type="evidence" value="ECO:0007669"/>
    <property type="project" value="TreeGrafter"/>
</dbReference>
<dbReference type="GO" id="GO:0008784">
    <property type="term" value="F:alanine racemase activity"/>
    <property type="evidence" value="ECO:0007669"/>
    <property type="project" value="UniProtKB-UniRule"/>
</dbReference>
<comment type="catalytic activity">
    <reaction evidence="4">
        <text>L-alanine = D-alanine</text>
        <dbReference type="Rhea" id="RHEA:20249"/>
        <dbReference type="ChEBI" id="CHEBI:57416"/>
        <dbReference type="ChEBI" id="CHEBI:57972"/>
        <dbReference type="EC" id="5.1.1.1"/>
    </reaction>
</comment>
<dbReference type="SMART" id="SM01005">
    <property type="entry name" value="Ala_racemase_C"/>
    <property type="match status" value="1"/>
</dbReference>
<dbReference type="SUPFAM" id="SSF50621">
    <property type="entry name" value="Alanine racemase C-terminal domain-like"/>
    <property type="match status" value="1"/>
</dbReference>
<dbReference type="Gene3D" id="2.40.37.10">
    <property type="entry name" value="Lyase, Ornithine Decarboxylase, Chain A, domain 1"/>
    <property type="match status" value="1"/>
</dbReference>
<dbReference type="GO" id="GO:0030632">
    <property type="term" value="P:D-alanine biosynthetic process"/>
    <property type="evidence" value="ECO:0007669"/>
    <property type="project" value="UniProtKB-UniRule"/>
</dbReference>
<evidence type="ECO:0000256" key="1">
    <source>
        <dbReference type="ARBA" id="ARBA00001933"/>
    </source>
</evidence>
<feature type="active site" description="Proton acceptor; specific for L-alanine" evidence="4">
    <location>
        <position position="275"/>
    </location>
</feature>
<evidence type="ECO:0000256" key="5">
    <source>
        <dbReference type="PIRSR" id="PIRSR600821-50"/>
    </source>
</evidence>
<dbReference type="EMBL" id="AGWN01000001">
    <property type="protein sequence ID" value="EPD30989.1"/>
    <property type="molecule type" value="Genomic_DNA"/>
</dbReference>
<accession>A0A9W5REK8</accession>
<comment type="caution">
    <text evidence="8">The sequence shown here is derived from an EMBL/GenBank/DDBJ whole genome shotgun (WGS) entry which is preliminary data.</text>
</comment>
<evidence type="ECO:0000256" key="3">
    <source>
        <dbReference type="ARBA" id="ARBA00023235"/>
    </source>
</evidence>
<dbReference type="SUPFAM" id="SSF51419">
    <property type="entry name" value="PLP-binding barrel"/>
    <property type="match status" value="1"/>
</dbReference>
<dbReference type="PANTHER" id="PTHR30511">
    <property type="entry name" value="ALANINE RACEMASE"/>
    <property type="match status" value="1"/>
</dbReference>
<evidence type="ECO:0000313" key="8">
    <source>
        <dbReference type="EMBL" id="EPD30989.1"/>
    </source>
</evidence>
<proteinExistence type="inferred from homology"/>
<keyword evidence="2 4" id="KW-0663">Pyridoxal phosphate</keyword>
<protein>
    <recommendedName>
        <fullName evidence="4">Alanine racemase</fullName>
        <ecNumber evidence="4">5.1.1.1</ecNumber>
    </recommendedName>
</protein>
<keyword evidence="3 4" id="KW-0413">Isomerase</keyword>
<dbReference type="PROSITE" id="PS00395">
    <property type="entry name" value="ALANINE_RACEMASE"/>
    <property type="match status" value="1"/>
</dbReference>
<organism evidence="8 9">
    <name type="scientific">Gleimia europaea ACS-120-V-Col10b</name>
    <dbReference type="NCBI Taxonomy" id="883069"/>
    <lineage>
        <taxon>Bacteria</taxon>
        <taxon>Bacillati</taxon>
        <taxon>Actinomycetota</taxon>
        <taxon>Actinomycetes</taxon>
        <taxon>Actinomycetales</taxon>
        <taxon>Actinomycetaceae</taxon>
        <taxon>Gleimia</taxon>
    </lineage>
</organism>
<dbReference type="AlphaFoldDB" id="A0A9W5REK8"/>
<dbReference type="Proteomes" id="UP000014387">
    <property type="component" value="Unassembled WGS sequence"/>
</dbReference>
<feature type="modified residue" description="N6-(pyridoxal phosphate)lysine" evidence="4 5">
    <location>
        <position position="40"/>
    </location>
</feature>
<keyword evidence="9" id="KW-1185">Reference proteome</keyword>
<dbReference type="GO" id="GO:0009252">
    <property type="term" value="P:peptidoglycan biosynthetic process"/>
    <property type="evidence" value="ECO:0007669"/>
    <property type="project" value="TreeGrafter"/>
</dbReference>
<dbReference type="EC" id="5.1.1.1" evidence="4"/>
<dbReference type="InterPro" id="IPR009006">
    <property type="entry name" value="Ala_racemase/Decarboxylase_C"/>
</dbReference>
<dbReference type="InterPro" id="IPR001608">
    <property type="entry name" value="Ala_racemase_N"/>
</dbReference>
<dbReference type="NCBIfam" id="TIGR00492">
    <property type="entry name" value="alr"/>
    <property type="match status" value="1"/>
</dbReference>
<dbReference type="InterPro" id="IPR000821">
    <property type="entry name" value="Ala_racemase"/>
</dbReference>
<feature type="binding site" evidence="4 6">
    <location>
        <position position="141"/>
    </location>
    <ligand>
        <name>substrate</name>
    </ligand>
</feature>
<name>A0A9W5REK8_9ACTO</name>
<comment type="function">
    <text evidence="4">Catalyzes the interconversion of L-alanine and D-alanine. May also act on other amino acids.</text>
</comment>
<feature type="domain" description="Alanine racemase C-terminal" evidence="7">
    <location>
        <begin position="254"/>
        <end position="394"/>
    </location>
</feature>
<reference evidence="8 9" key="1">
    <citation type="submission" date="2013-05" db="EMBL/GenBank/DDBJ databases">
        <title>The Genome Sequence of Actinomyces europaeus ACS-120-V-COL10B.</title>
        <authorList>
            <consortium name="The Broad Institute Genomics Platform"/>
            <person name="Earl A."/>
            <person name="Ward D."/>
            <person name="Feldgarden M."/>
            <person name="Gevers D."/>
            <person name="Saerens B."/>
            <person name="Vaneechoutte M."/>
            <person name="Walker B."/>
            <person name="Young S."/>
            <person name="Zeng Q."/>
            <person name="Gargeya S."/>
            <person name="Fitzgerald M."/>
            <person name="Haas B."/>
            <person name="Abouelleil A."/>
            <person name="Allen A.W."/>
            <person name="Alvarado L."/>
            <person name="Arachchi H.M."/>
            <person name="Berlin A.M."/>
            <person name="Chapman S.B."/>
            <person name="Gainer-Dewar J."/>
            <person name="Goldberg J."/>
            <person name="Griggs A."/>
            <person name="Gujja S."/>
            <person name="Hansen M."/>
            <person name="Howarth C."/>
            <person name="Imamovic A."/>
            <person name="Ireland A."/>
            <person name="Larimer J."/>
            <person name="McCowan C."/>
            <person name="Murphy C."/>
            <person name="Pearson M."/>
            <person name="Poon T.W."/>
            <person name="Priest M."/>
            <person name="Roberts A."/>
            <person name="Saif S."/>
            <person name="Shea T."/>
            <person name="Sisk P."/>
            <person name="Sykes S."/>
            <person name="Wortman J."/>
            <person name="Nusbaum C."/>
            <person name="Birren B."/>
        </authorList>
    </citation>
    <scope>NUCLEOTIDE SEQUENCE [LARGE SCALE GENOMIC DNA]</scope>
    <source>
        <strain evidence="8 9">ACS-120-V-Col10b</strain>
    </source>
</reference>
<dbReference type="PRINTS" id="PR00992">
    <property type="entry name" value="ALARACEMASE"/>
</dbReference>
<evidence type="ECO:0000256" key="6">
    <source>
        <dbReference type="PIRSR" id="PIRSR600821-52"/>
    </source>
</evidence>
<evidence type="ECO:0000259" key="7">
    <source>
        <dbReference type="SMART" id="SM01005"/>
    </source>
</evidence>
<dbReference type="GO" id="GO:0030170">
    <property type="term" value="F:pyridoxal phosphate binding"/>
    <property type="evidence" value="ECO:0007669"/>
    <property type="project" value="UniProtKB-UniRule"/>
</dbReference>
<dbReference type="Pfam" id="PF00842">
    <property type="entry name" value="Ala_racemase_C"/>
    <property type="match status" value="1"/>
</dbReference>
<evidence type="ECO:0000313" key="9">
    <source>
        <dbReference type="Proteomes" id="UP000014387"/>
    </source>
</evidence>
<feature type="active site" description="Proton acceptor; specific for D-alanine" evidence="4">
    <location>
        <position position="40"/>
    </location>
</feature>